<evidence type="ECO:0000313" key="6">
    <source>
        <dbReference type="Proteomes" id="UP000018208"/>
    </source>
</evidence>
<dbReference type="PANTHER" id="PTHR12537:SF12">
    <property type="entry name" value="MATERNAL PROTEIN PUMILIO"/>
    <property type="match status" value="1"/>
</dbReference>
<reference evidence="4 5" key="1">
    <citation type="journal article" date="2014" name="PLoS Genet.">
        <title>The Genome of Spironucleus salmonicida Highlights a Fish Pathogen Adapted to Fluctuating Environments.</title>
        <authorList>
            <person name="Xu F."/>
            <person name="Jerlstrom-Hultqvist J."/>
            <person name="Einarsson E."/>
            <person name="Astvaldsson A."/>
            <person name="Svard S.G."/>
            <person name="Andersson J.O."/>
        </authorList>
    </citation>
    <scope>NUCLEOTIDE SEQUENCE</scope>
    <source>
        <strain evidence="5">ATCC 50377</strain>
    </source>
</reference>
<dbReference type="VEuPathDB" id="GiardiaDB:SS50377_25310"/>
<dbReference type="Pfam" id="PF00806">
    <property type="entry name" value="PUF"/>
    <property type="match status" value="4"/>
</dbReference>
<name>V6LM72_9EUKA</name>
<dbReference type="InterPro" id="IPR001313">
    <property type="entry name" value="Pumilio_RNA-bd_rpt"/>
</dbReference>
<dbReference type="PROSITE" id="PS50303">
    <property type="entry name" value="PUM_HD"/>
    <property type="match status" value="1"/>
</dbReference>
<evidence type="ECO:0000259" key="3">
    <source>
        <dbReference type="PROSITE" id="PS50303"/>
    </source>
</evidence>
<organism evidence="4">
    <name type="scientific">Spironucleus salmonicida</name>
    <dbReference type="NCBI Taxonomy" id="348837"/>
    <lineage>
        <taxon>Eukaryota</taxon>
        <taxon>Metamonada</taxon>
        <taxon>Diplomonadida</taxon>
        <taxon>Hexamitidae</taxon>
        <taxon>Hexamitinae</taxon>
        <taxon>Spironucleus</taxon>
    </lineage>
</organism>
<dbReference type="SUPFAM" id="SSF48371">
    <property type="entry name" value="ARM repeat"/>
    <property type="match status" value="1"/>
</dbReference>
<dbReference type="EMBL" id="KI546167">
    <property type="protein sequence ID" value="EST41809.1"/>
    <property type="molecule type" value="Genomic_DNA"/>
</dbReference>
<dbReference type="PANTHER" id="PTHR12537">
    <property type="entry name" value="RNA BINDING PROTEIN PUMILIO-RELATED"/>
    <property type="match status" value="1"/>
</dbReference>
<dbReference type="GO" id="GO:0003729">
    <property type="term" value="F:mRNA binding"/>
    <property type="evidence" value="ECO:0007669"/>
    <property type="project" value="TreeGrafter"/>
</dbReference>
<dbReference type="PROSITE" id="PS50302">
    <property type="entry name" value="PUM"/>
    <property type="match status" value="3"/>
</dbReference>
<evidence type="ECO:0000313" key="4">
    <source>
        <dbReference type="EMBL" id="EST41809.1"/>
    </source>
</evidence>
<evidence type="ECO:0000313" key="5">
    <source>
        <dbReference type="EMBL" id="KAH0573190.1"/>
    </source>
</evidence>
<feature type="domain" description="PUM-HD" evidence="3">
    <location>
        <begin position="44"/>
        <end position="409"/>
    </location>
</feature>
<evidence type="ECO:0000256" key="1">
    <source>
        <dbReference type="ARBA" id="ARBA00022737"/>
    </source>
</evidence>
<dbReference type="InterPro" id="IPR033133">
    <property type="entry name" value="PUM-HD"/>
</dbReference>
<dbReference type="Gene3D" id="1.25.10.10">
    <property type="entry name" value="Leucine-rich Repeat Variant"/>
    <property type="match status" value="1"/>
</dbReference>
<evidence type="ECO:0000256" key="2">
    <source>
        <dbReference type="PROSITE-ProRule" id="PRU00317"/>
    </source>
</evidence>
<proteinExistence type="predicted"/>
<dbReference type="InterPro" id="IPR011989">
    <property type="entry name" value="ARM-like"/>
</dbReference>
<dbReference type="GO" id="GO:0010608">
    <property type="term" value="P:post-transcriptional regulation of gene expression"/>
    <property type="evidence" value="ECO:0007669"/>
    <property type="project" value="TreeGrafter"/>
</dbReference>
<keyword evidence="6" id="KW-1185">Reference proteome</keyword>
<protein>
    <submittedName>
        <fullName evidence="4">Pumillio-family RNA binding motif-containing protein</fullName>
    </submittedName>
</protein>
<dbReference type="InterPro" id="IPR016024">
    <property type="entry name" value="ARM-type_fold"/>
</dbReference>
<accession>V6LM72</accession>
<dbReference type="OrthoDB" id="668540at2759"/>
<keyword evidence="1" id="KW-0677">Repeat</keyword>
<reference evidence="5" key="2">
    <citation type="submission" date="2020-12" db="EMBL/GenBank/DDBJ databases">
        <title>New Spironucleus salmonicida genome in near-complete chromosomes.</title>
        <authorList>
            <person name="Xu F."/>
            <person name="Kurt Z."/>
            <person name="Jimenez-Gonzalez A."/>
            <person name="Astvaldsson A."/>
            <person name="Andersson J.O."/>
            <person name="Svard S.G."/>
        </authorList>
    </citation>
    <scope>NUCLEOTIDE SEQUENCE</scope>
    <source>
        <strain evidence="5">ATCC 50377</strain>
    </source>
</reference>
<sequence length="453" mass="52066">MFSINDDSANFPNFDSIQDHGSSFLPFDSQMVQSQPQITTLRSSQKFSLTSSPDKIQTNQVPPNQVQYLMANLVSAGCSNQSRKVQDLVDLLAQNGQNDIIDRAVQQHLGTLHNLITDKYGNYLMQLLIKHSSPDVFQNIIALIEHNILEYSFNQFSCRVVQAVTDRCISLNISYFVLKVFDTLVQTQQLTTRSLNSQFASHIVLLTLNSIPYQDQEKMFIFAAQDFLNIAKDQYGCRILEYVYKFVQDALSAVYVEALFQLLSTNVLHLSDNRYGNYLVQAVLKNQFYQVNNYLENIMQVLMDSFRTLSQSKFGSNICECVVQLCDIQSLVRLISNCNFEELIKDQYGNFVTQVFIQRMSDFSLKCQCPVCCIKLQESLEYSHDVEMDQINIALPIDSDVICTMELFRKFCCFIKGVLDIVPSIHVQRSIQRSFDFHDLEVCSFDEFRELIL</sequence>
<dbReference type="AlphaFoldDB" id="V6LM72"/>
<dbReference type="EMBL" id="AUWU02000005">
    <property type="protein sequence ID" value="KAH0573190.1"/>
    <property type="molecule type" value="Genomic_DNA"/>
</dbReference>
<dbReference type="SMART" id="SM00025">
    <property type="entry name" value="Pumilio"/>
    <property type="match status" value="5"/>
</dbReference>
<feature type="repeat" description="Pumilio" evidence="2">
    <location>
        <begin position="107"/>
        <end position="142"/>
    </location>
</feature>
<gene>
    <name evidence="4" type="ORF">SS50377_18643</name>
    <name evidence="5" type="ORF">SS50377_25310</name>
</gene>
<dbReference type="GO" id="GO:0005737">
    <property type="term" value="C:cytoplasm"/>
    <property type="evidence" value="ECO:0007669"/>
    <property type="project" value="TreeGrafter"/>
</dbReference>
<feature type="repeat" description="Pumilio" evidence="2">
    <location>
        <begin position="218"/>
        <end position="257"/>
    </location>
</feature>
<dbReference type="Proteomes" id="UP000018208">
    <property type="component" value="Unassembled WGS sequence"/>
</dbReference>
<feature type="repeat" description="Pumilio" evidence="2">
    <location>
        <begin position="261"/>
        <end position="300"/>
    </location>
</feature>